<dbReference type="Gene3D" id="2.60.120.1440">
    <property type="match status" value="1"/>
</dbReference>
<dbReference type="InterPro" id="IPR006860">
    <property type="entry name" value="FecR"/>
</dbReference>
<keyword evidence="1" id="KW-0812">Transmembrane</keyword>
<dbReference type="PANTHER" id="PTHR30273">
    <property type="entry name" value="PERIPLASMIC SIGNAL SENSOR AND SIGMA FACTOR ACTIVATOR FECR-RELATED"/>
    <property type="match status" value="1"/>
</dbReference>
<evidence type="ECO:0000313" key="4">
    <source>
        <dbReference type="EMBL" id="WEK35039.1"/>
    </source>
</evidence>
<dbReference type="InterPro" id="IPR032508">
    <property type="entry name" value="FecR_C"/>
</dbReference>
<feature type="domain" description="FecR protein" evidence="2">
    <location>
        <begin position="182"/>
        <end position="278"/>
    </location>
</feature>
<evidence type="ECO:0000313" key="5">
    <source>
        <dbReference type="Proteomes" id="UP001220610"/>
    </source>
</evidence>
<dbReference type="GO" id="GO:0016989">
    <property type="term" value="F:sigma factor antagonist activity"/>
    <property type="evidence" value="ECO:0007669"/>
    <property type="project" value="TreeGrafter"/>
</dbReference>
<dbReference type="PANTHER" id="PTHR30273:SF2">
    <property type="entry name" value="PROTEIN FECR"/>
    <property type="match status" value="1"/>
</dbReference>
<accession>A0AAJ5WS12</accession>
<dbReference type="EMBL" id="CP119311">
    <property type="protein sequence ID" value="WEK35039.1"/>
    <property type="molecule type" value="Genomic_DNA"/>
</dbReference>
<keyword evidence="1" id="KW-1133">Transmembrane helix</keyword>
<evidence type="ECO:0000259" key="2">
    <source>
        <dbReference type="Pfam" id="PF04773"/>
    </source>
</evidence>
<organism evidence="4 5">
    <name type="scientific">Candidatus Pseudobacter hemicellulosilyticus</name>
    <dbReference type="NCBI Taxonomy" id="3121375"/>
    <lineage>
        <taxon>Bacteria</taxon>
        <taxon>Pseudomonadati</taxon>
        <taxon>Bacteroidota</taxon>
        <taxon>Chitinophagia</taxon>
        <taxon>Chitinophagales</taxon>
        <taxon>Chitinophagaceae</taxon>
        <taxon>Pseudobacter</taxon>
    </lineage>
</organism>
<evidence type="ECO:0000256" key="1">
    <source>
        <dbReference type="SAM" id="Phobius"/>
    </source>
</evidence>
<dbReference type="AlphaFoldDB" id="A0AAJ5WS12"/>
<name>A0AAJ5WS12_9BACT</name>
<dbReference type="Gene3D" id="3.55.50.30">
    <property type="match status" value="1"/>
</dbReference>
<proteinExistence type="predicted"/>
<keyword evidence="1" id="KW-0472">Membrane</keyword>
<protein>
    <submittedName>
        <fullName evidence="4">FecR domain-containing protein</fullName>
    </submittedName>
</protein>
<dbReference type="Pfam" id="PF16344">
    <property type="entry name" value="FecR_C"/>
    <property type="match status" value="1"/>
</dbReference>
<sequence>MPIFNDLLQKFIRDELSAEELAAFLAMAKEPDNQLLLKQTLEQYMEAPEFTDLTAGMDMEHQFLQVLKRAGREQPQAAPVQRLSFLRRNWWAAAVLFLLLGAGGFFWWRAAEQQQQLAVQPAPIPPGKEGAILTLADGRQVVLDSLGNGVVALQNGATVVLQNGQLSYSTAGATQEEMSYNTMTTPKGRQFQILLPDGTRVWLNAASSIRFPTVFSQEERLVQVSGEAYFEVTPQSRLPFRVQVGQRASIEVLGTAFNVQAYPDQEAIATTLVQGSVKVNADHSVLLKPGQQALISAAKTIRVEPADIDKVTAWKNGYFNFENTSLREAMKQLERWYDISVEIGQEVPEIDFFGDLSRNVNLAELLEALREVGREAGVQFRIEAGRKLVVEKLQQP</sequence>
<dbReference type="Proteomes" id="UP001220610">
    <property type="component" value="Chromosome"/>
</dbReference>
<reference evidence="4" key="1">
    <citation type="submission" date="2023-03" db="EMBL/GenBank/DDBJ databases">
        <title>Andean soil-derived lignocellulolytic bacterial consortium as a source of novel taxa and putative plastic-active enzymes.</title>
        <authorList>
            <person name="Diaz-Garcia L."/>
            <person name="Chuvochina M."/>
            <person name="Feuerriegel G."/>
            <person name="Bunk B."/>
            <person name="Sproer C."/>
            <person name="Streit W.R."/>
            <person name="Rodriguez L.M."/>
            <person name="Overmann J."/>
            <person name="Jimenez D.J."/>
        </authorList>
    </citation>
    <scope>NUCLEOTIDE SEQUENCE</scope>
    <source>
        <strain evidence="4">MAG 7</strain>
    </source>
</reference>
<feature type="domain" description="Protein FecR C-terminal" evidence="3">
    <location>
        <begin position="318"/>
        <end position="383"/>
    </location>
</feature>
<dbReference type="Pfam" id="PF04773">
    <property type="entry name" value="FecR"/>
    <property type="match status" value="1"/>
</dbReference>
<dbReference type="InterPro" id="IPR012373">
    <property type="entry name" value="Ferrdict_sens_TM"/>
</dbReference>
<evidence type="ECO:0000259" key="3">
    <source>
        <dbReference type="Pfam" id="PF16344"/>
    </source>
</evidence>
<gene>
    <name evidence="4" type="ORF">P0Y53_21330</name>
</gene>
<feature type="transmembrane region" description="Helical" evidence="1">
    <location>
        <begin position="90"/>
        <end position="108"/>
    </location>
</feature>